<evidence type="ECO:0000256" key="5">
    <source>
        <dbReference type="ARBA" id="ARBA00022571"/>
    </source>
</evidence>
<dbReference type="InterPro" id="IPR005480">
    <property type="entry name" value="CPSase_lsu_oligo"/>
</dbReference>
<dbReference type="PROSITE" id="PS51855">
    <property type="entry name" value="MGS"/>
    <property type="match status" value="1"/>
</dbReference>
<feature type="binding site" evidence="19">
    <location>
        <position position="243"/>
    </location>
    <ligand>
        <name>ATP</name>
        <dbReference type="ChEBI" id="CHEBI:30616"/>
        <label>1</label>
    </ligand>
</feature>
<evidence type="ECO:0000313" key="22">
    <source>
        <dbReference type="EMBL" id="OUI85248.1"/>
    </source>
</evidence>
<comment type="caution">
    <text evidence="22">The sequence shown here is derived from an EMBL/GenBank/DDBJ whole genome shotgun (WGS) entry which is preliminary data.</text>
</comment>
<feature type="domain" description="ATP-grasp" evidence="20">
    <location>
        <begin position="133"/>
        <end position="328"/>
    </location>
</feature>
<keyword evidence="12" id="KW-0460">Magnesium</keyword>
<dbReference type="AlphaFoldDB" id="A0A252A6N2"/>
<feature type="binding site" evidence="19">
    <location>
        <position position="299"/>
    </location>
    <ligand>
        <name>Mn(2+)</name>
        <dbReference type="ChEBI" id="CHEBI:29035"/>
        <label>2</label>
    </ligand>
</feature>
<comment type="catalytic activity">
    <reaction evidence="16 19">
        <text>hydrogencarbonate + L-glutamine + 2 ATP + H2O = carbamoyl phosphate + L-glutamate + 2 ADP + phosphate + 2 H(+)</text>
        <dbReference type="Rhea" id="RHEA:18633"/>
        <dbReference type="ChEBI" id="CHEBI:15377"/>
        <dbReference type="ChEBI" id="CHEBI:15378"/>
        <dbReference type="ChEBI" id="CHEBI:17544"/>
        <dbReference type="ChEBI" id="CHEBI:29985"/>
        <dbReference type="ChEBI" id="CHEBI:30616"/>
        <dbReference type="ChEBI" id="CHEBI:43474"/>
        <dbReference type="ChEBI" id="CHEBI:58228"/>
        <dbReference type="ChEBI" id="CHEBI:58359"/>
        <dbReference type="ChEBI" id="CHEBI:456216"/>
        <dbReference type="EC" id="6.3.5.5"/>
    </reaction>
</comment>
<keyword evidence="6 19" id="KW-0436">Ligase</keyword>
<evidence type="ECO:0000256" key="7">
    <source>
        <dbReference type="ARBA" id="ARBA00022605"/>
    </source>
</evidence>
<feature type="binding site" evidence="19">
    <location>
        <position position="797"/>
    </location>
    <ligand>
        <name>ATP</name>
        <dbReference type="ChEBI" id="CHEBI:30616"/>
        <label>2</label>
    </ligand>
</feature>
<dbReference type="SUPFAM" id="SSF56059">
    <property type="entry name" value="Glutathione synthetase ATP-binding domain-like"/>
    <property type="match status" value="2"/>
</dbReference>
<dbReference type="GO" id="GO:0004087">
    <property type="term" value="F:carbamoyl-phosphate synthase (ammonia) activity"/>
    <property type="evidence" value="ECO:0007669"/>
    <property type="project" value="UniProtKB-EC"/>
</dbReference>
<dbReference type="GO" id="GO:0044205">
    <property type="term" value="P:'de novo' UMP biosynthetic process"/>
    <property type="evidence" value="ECO:0007669"/>
    <property type="project" value="UniProtKB-UniRule"/>
</dbReference>
<feature type="binding site" evidence="19">
    <location>
        <position position="852"/>
    </location>
    <ligand>
        <name>Mg(2+)</name>
        <dbReference type="ChEBI" id="CHEBI:18420"/>
        <label>4</label>
    </ligand>
</feature>
<comment type="caution">
    <text evidence="19">Lacks conserved residue(s) required for the propagation of feature annotation.</text>
</comment>
<dbReference type="EMBL" id="JOMO01000003">
    <property type="protein sequence ID" value="OUI85248.1"/>
    <property type="molecule type" value="Genomic_DNA"/>
</dbReference>
<evidence type="ECO:0000256" key="16">
    <source>
        <dbReference type="ARBA" id="ARBA00048816"/>
    </source>
</evidence>
<dbReference type="SUPFAM" id="SSF48108">
    <property type="entry name" value="Carbamoyl phosphate synthetase, large subunit connection domain"/>
    <property type="match status" value="1"/>
</dbReference>
<comment type="cofactor">
    <cofactor evidence="1">
        <name>Mn(2+)</name>
        <dbReference type="ChEBI" id="CHEBI:29035"/>
    </cofactor>
</comment>
<dbReference type="GO" id="GO:0005737">
    <property type="term" value="C:cytoplasm"/>
    <property type="evidence" value="ECO:0007669"/>
    <property type="project" value="TreeGrafter"/>
</dbReference>
<comment type="similarity">
    <text evidence="4 19">Belongs to the CarB family.</text>
</comment>
<feature type="binding site" evidence="19">
    <location>
        <position position="241"/>
    </location>
    <ligand>
        <name>ATP</name>
        <dbReference type="ChEBI" id="CHEBI:30616"/>
        <label>1</label>
    </ligand>
</feature>
<feature type="binding site" evidence="19">
    <location>
        <position position="796"/>
    </location>
    <ligand>
        <name>ATP</name>
        <dbReference type="ChEBI" id="CHEBI:30616"/>
        <label>2</label>
    </ligand>
</feature>
<feature type="binding site" evidence="19">
    <location>
        <position position="838"/>
    </location>
    <ligand>
        <name>ATP</name>
        <dbReference type="ChEBI" id="CHEBI:30616"/>
        <label>2</label>
    </ligand>
</feature>
<feature type="binding site" evidence="19">
    <location>
        <position position="208"/>
    </location>
    <ligand>
        <name>ATP</name>
        <dbReference type="ChEBI" id="CHEBI:30616"/>
        <label>1</label>
    </ligand>
</feature>
<feature type="binding site" evidence="19">
    <location>
        <position position="210"/>
    </location>
    <ligand>
        <name>ATP</name>
        <dbReference type="ChEBI" id="CHEBI:30616"/>
        <label>1</label>
    </ligand>
</feature>
<evidence type="ECO:0000256" key="11">
    <source>
        <dbReference type="ARBA" id="ARBA00022840"/>
    </source>
</evidence>
<dbReference type="PROSITE" id="PS50975">
    <property type="entry name" value="ATP_GRASP"/>
    <property type="match status" value="2"/>
</dbReference>
<proteinExistence type="inferred from homology"/>
<evidence type="ECO:0000256" key="14">
    <source>
        <dbReference type="ARBA" id="ARBA00023211"/>
    </source>
</evidence>
<dbReference type="UniPathway" id="UPA00070">
    <property type="reaction ID" value="UER00115"/>
</dbReference>
<dbReference type="NCBIfam" id="TIGR01369">
    <property type="entry name" value="CPSaseII_lrg"/>
    <property type="match status" value="1"/>
</dbReference>
<dbReference type="PROSITE" id="PS00866">
    <property type="entry name" value="CPSASE_1"/>
    <property type="match status" value="1"/>
</dbReference>
<feature type="domain" description="ATP-grasp" evidence="20">
    <location>
        <begin position="684"/>
        <end position="879"/>
    </location>
</feature>
<feature type="binding site" evidence="19">
    <location>
        <position position="850"/>
    </location>
    <ligand>
        <name>Mg(2+)</name>
        <dbReference type="ChEBI" id="CHEBI:18420"/>
        <label>3</label>
    </ligand>
</feature>
<feature type="binding site" evidence="19">
    <location>
        <position position="175"/>
    </location>
    <ligand>
        <name>ATP</name>
        <dbReference type="ChEBI" id="CHEBI:30616"/>
        <label>1</label>
    </ligand>
</feature>
<evidence type="ECO:0000256" key="18">
    <source>
        <dbReference type="ARBA" id="ARBA00062056"/>
    </source>
</evidence>
<keyword evidence="7 19" id="KW-0028">Amino-acid biosynthesis</keyword>
<dbReference type="GO" id="GO:0006526">
    <property type="term" value="P:L-arginine biosynthetic process"/>
    <property type="evidence" value="ECO:0007669"/>
    <property type="project" value="UniProtKB-UniRule"/>
</dbReference>
<feature type="binding site" evidence="19">
    <location>
        <position position="299"/>
    </location>
    <ligand>
        <name>Mg(2+)</name>
        <dbReference type="ChEBI" id="CHEBI:18420"/>
        <label>1</label>
    </ligand>
</feature>
<keyword evidence="5 19" id="KW-0055">Arginine biosynthesis</keyword>
<evidence type="ECO:0000256" key="13">
    <source>
        <dbReference type="ARBA" id="ARBA00022975"/>
    </source>
</evidence>
<sequence length="1084" mass="117022">MPKRTDIRSILIIGAGPIVIGQACEFDYSGAQACKALREEGYRVILVNSNPATIMTDPGLADATYVEPITPEFVERIILKEKPDAILPTMGGQTALNTAMALDASGFLKKHGVELIGADAEVIDRAEDRQKFREAMDAIGIESPRSFIAHTLAEANEALKEIGFPTIIRPSFTMGGSGGGIAYNREEFEQIVASGLDASPTTEVLVEESVLGWKEYEMEVVRDKADNCIIICSIENIDPMGVHTGDSITVAPALTLTDKEYQRMRDASLACLRAIGVETGGSNVQFGINPKDGRMVVIEMNPRVSRSSALASKATGFPIAKIAAKLAVGYTLDELKNDITTTTPASFEPTIDYVVVKIPRFTFEKFPGAPALLSTSMKSVGEAMAIGRSFPEALQKGLRSMETGLHGLDPVEQPGDGGEDAFRAALSQPRPERILMAAQALRAGLSVEDINEACHFEPWFLRELEKIIHAERQVENHGLPRDAQSLRRLKALGFSDVQLARLSGLQADEVAKLRTEAGVTPVYKRIDTCAGEFASSTPYMYSTYEGMFAPPVCEADPTSRDKIVILGGGPNRIGQGIEFDYCCVHAAYALREAGFETIMVNCNPETVSTDYDTSDRLYFEPLTAEDVIALIQREQQKGSIKGCIVQYGGQTPLKLSHALEKAGIPLLGTPADAIDRAEDRERFQAMLHKLGLRQPENGIARSPQEAEDVAERIGYPVVVRPSYVLGGRAMEIVYDRQALQRYMRVALQLAGAEVANGPVLIDHYLNDAIEADVDCISDGTEVYVAGVMEHIEEAGIHSGDSACALPPYTLSPAIVTELKAQTEAMARELGIVGLMNVQYAIKDQDIFVLEVNPRASRTVPFVAKATGVPVAKIGARVMAGAKLTDFNLDDRAVTPHVAVKEAVFPFNRFAEVDIILGPEMRSTGEVMGLDTSFERAFAKSQLGAGVRLPTSGTVFLSVRGNDKAHLPALGRQLTSMGLKILATRGTAKKLRDAGIDVTVVNKVLEGRPHCVDAIRSGEVQMVINTAQGAQSVADSFDIRRSALVLGIPHYTTVAGARAAIHAIAAMREGPLDVAPLQSYFSGTF</sequence>
<feature type="binding site" evidence="19">
    <location>
        <position position="301"/>
    </location>
    <ligand>
        <name>Mg(2+)</name>
        <dbReference type="ChEBI" id="CHEBI:18420"/>
        <label>2</label>
    </ligand>
</feature>
<dbReference type="HAMAP" id="MF_01210_B">
    <property type="entry name" value="CPSase_L_chain_B"/>
    <property type="match status" value="1"/>
</dbReference>
<dbReference type="PANTHER" id="PTHR11405:SF53">
    <property type="entry name" value="CARBAMOYL-PHOSPHATE SYNTHASE [AMMONIA], MITOCHONDRIAL"/>
    <property type="match status" value="1"/>
</dbReference>
<evidence type="ECO:0000256" key="4">
    <source>
        <dbReference type="ARBA" id="ARBA00009799"/>
    </source>
</evidence>
<keyword evidence="14" id="KW-0464">Manganese</keyword>
<name>A0A252A6N2_9PROT</name>
<feature type="binding site" evidence="19">
    <location>
        <position position="285"/>
    </location>
    <ligand>
        <name>Mg(2+)</name>
        <dbReference type="ChEBI" id="CHEBI:18420"/>
        <label>1</label>
    </ligand>
</feature>
<dbReference type="UniPathway" id="UPA00068">
    <property type="reaction ID" value="UER00171"/>
</dbReference>
<evidence type="ECO:0000256" key="17">
    <source>
        <dbReference type="ARBA" id="ARBA00057223"/>
    </source>
</evidence>
<evidence type="ECO:0000256" key="3">
    <source>
        <dbReference type="ARBA" id="ARBA00005077"/>
    </source>
</evidence>
<dbReference type="FunFam" id="3.30.470.20:FF:000013">
    <property type="entry name" value="Carbamoyl-phosphate synthase large chain"/>
    <property type="match status" value="1"/>
</dbReference>
<dbReference type="InterPro" id="IPR036914">
    <property type="entry name" value="MGS-like_dom_sf"/>
</dbReference>
<evidence type="ECO:0000256" key="6">
    <source>
        <dbReference type="ARBA" id="ARBA00022598"/>
    </source>
</evidence>
<dbReference type="SMART" id="SM00851">
    <property type="entry name" value="MGS"/>
    <property type="match status" value="1"/>
</dbReference>
<feature type="binding site" evidence="19">
    <location>
        <position position="720"/>
    </location>
    <ligand>
        <name>ATP</name>
        <dbReference type="ChEBI" id="CHEBI:30616"/>
        <label>2</label>
    </ligand>
</feature>
<dbReference type="Pfam" id="PF02142">
    <property type="entry name" value="MGS"/>
    <property type="match status" value="1"/>
</dbReference>
<dbReference type="Pfam" id="PF02786">
    <property type="entry name" value="CPSase_L_D2"/>
    <property type="match status" value="2"/>
</dbReference>
<comment type="subunit">
    <text evidence="18 19">Composed of two chains; the small (or glutamine) chain promotes the hydrolysis of glutamine to ammonia, which is used by the large (or ammonia) chain to synthesize carbamoyl phosphate. Tetramer of heterodimers (alpha,beta)4.</text>
</comment>
<feature type="binding site" evidence="19">
    <location>
        <position position="852"/>
    </location>
    <ligand>
        <name>Mn(2+)</name>
        <dbReference type="ChEBI" id="CHEBI:29035"/>
        <label>4</label>
    </ligand>
</feature>
<evidence type="ECO:0000259" key="21">
    <source>
        <dbReference type="PROSITE" id="PS51855"/>
    </source>
</evidence>
<dbReference type="EC" id="6.3.4.16" evidence="19"/>
<evidence type="ECO:0000256" key="9">
    <source>
        <dbReference type="ARBA" id="ARBA00022737"/>
    </source>
</evidence>
<dbReference type="PANTHER" id="PTHR11405">
    <property type="entry name" value="CARBAMOYLTRANSFERASE FAMILY MEMBER"/>
    <property type="match status" value="1"/>
</dbReference>
<accession>A0A252A6N2</accession>
<feature type="binding site" evidence="19">
    <location>
        <position position="285"/>
    </location>
    <ligand>
        <name>Mn(2+)</name>
        <dbReference type="ChEBI" id="CHEBI:29035"/>
        <label>1</label>
    </ligand>
</feature>
<dbReference type="Proteomes" id="UP000194639">
    <property type="component" value="Unassembled WGS sequence"/>
</dbReference>
<organism evidence="22 23">
    <name type="scientific">Acetobacter orientalis</name>
    <dbReference type="NCBI Taxonomy" id="146474"/>
    <lineage>
        <taxon>Bacteria</taxon>
        <taxon>Pseudomonadati</taxon>
        <taxon>Pseudomonadota</taxon>
        <taxon>Alphaproteobacteria</taxon>
        <taxon>Acetobacterales</taxon>
        <taxon>Acetobacteraceae</taxon>
        <taxon>Acetobacter</taxon>
    </lineage>
</organism>
<dbReference type="CDD" id="cd01424">
    <property type="entry name" value="MGS_CPS_II"/>
    <property type="match status" value="1"/>
</dbReference>
<feature type="binding site" evidence="19">
    <location>
        <position position="299"/>
    </location>
    <ligand>
        <name>Mn(2+)</name>
        <dbReference type="ChEBI" id="CHEBI:29035"/>
        <label>1</label>
    </ligand>
</feature>
<keyword evidence="10 19" id="KW-0547">Nucleotide-binding</keyword>
<keyword evidence="9 19" id="KW-0677">Repeat</keyword>
<dbReference type="InterPro" id="IPR036897">
    <property type="entry name" value="CarbamoylP_synth_lsu_oligo_sf"/>
</dbReference>
<dbReference type="Gene3D" id="3.40.50.20">
    <property type="match status" value="2"/>
</dbReference>
<comment type="cofactor">
    <cofactor evidence="19">
        <name>Mg(2+)</name>
        <dbReference type="ChEBI" id="CHEBI:18420"/>
    </cofactor>
    <cofactor evidence="19">
        <name>Mn(2+)</name>
        <dbReference type="ChEBI" id="CHEBI:29035"/>
    </cofactor>
    <text evidence="19">Binds 4 Mg(2+) or Mn(2+) ions per subunit.</text>
</comment>
<feature type="binding site" evidence="19">
    <location>
        <position position="215"/>
    </location>
    <ligand>
        <name>ATP</name>
        <dbReference type="ChEBI" id="CHEBI:30616"/>
        <label>1</label>
    </ligand>
</feature>
<feature type="binding site" evidence="19">
    <location>
        <position position="763"/>
    </location>
    <ligand>
        <name>ATP</name>
        <dbReference type="ChEBI" id="CHEBI:30616"/>
        <label>2</label>
    </ligand>
</feature>
<keyword evidence="13 19" id="KW-0665">Pyrimidine biosynthesis</keyword>
<feature type="binding site" evidence="19">
    <location>
        <position position="301"/>
    </location>
    <ligand>
        <name>Mn(2+)</name>
        <dbReference type="ChEBI" id="CHEBI:29035"/>
        <label>2</label>
    </ligand>
</feature>
<evidence type="ECO:0000256" key="19">
    <source>
        <dbReference type="HAMAP-Rule" id="MF_01210"/>
    </source>
</evidence>
<dbReference type="SUPFAM" id="SSF52440">
    <property type="entry name" value="PreATP-grasp domain"/>
    <property type="match status" value="2"/>
</dbReference>
<feature type="binding site" evidence="19">
    <location>
        <position position="242"/>
    </location>
    <ligand>
        <name>ATP</name>
        <dbReference type="ChEBI" id="CHEBI:30616"/>
        <label>1</label>
    </ligand>
</feature>
<comment type="function">
    <text evidence="17 19">Large subunit of the glutamine-dependent carbamoyl phosphate synthetase (CPSase). CPSase catalyzes the formation of carbamoyl phosphate from the ammonia moiety of glutamine, carbonate, and phosphate donated by ATP, constituting the first step of 2 biosynthetic pathways, one leading to arginine and/or urea and the other to pyrimidine nucleotides. The large subunit (synthetase) binds the substrates ammonia (free or transferred from glutamine from the small subunit), hydrogencarbonate and ATP and carries out an ATP-coupled ligase reaction, activating hydrogencarbonate by forming carboxy phosphate which reacts with ammonia to form carbamoyl phosphate.</text>
</comment>
<reference evidence="22 23" key="1">
    <citation type="submission" date="2014-06" db="EMBL/GenBank/DDBJ databases">
        <authorList>
            <person name="Ju J."/>
            <person name="Zhang J."/>
        </authorList>
    </citation>
    <scope>NUCLEOTIDE SEQUENCE [LARGE SCALE GENOMIC DNA]</scope>
    <source>
        <strain evidence="22">DmW_045</strain>
    </source>
</reference>
<evidence type="ECO:0000256" key="15">
    <source>
        <dbReference type="ARBA" id="ARBA00047359"/>
    </source>
</evidence>
<evidence type="ECO:0000313" key="23">
    <source>
        <dbReference type="Proteomes" id="UP000194639"/>
    </source>
</evidence>
<keyword evidence="8" id="KW-0479">Metal-binding</keyword>
<evidence type="ECO:0000256" key="2">
    <source>
        <dbReference type="ARBA" id="ARBA00004812"/>
    </source>
</evidence>
<dbReference type="HAMAP" id="MF_01210_A">
    <property type="entry name" value="CPSase_L_chain_A"/>
    <property type="match status" value="1"/>
</dbReference>
<dbReference type="FunFam" id="3.40.50.20:FF:000003">
    <property type="entry name" value="Carbamoyl-phosphate synthase large chain"/>
    <property type="match status" value="1"/>
</dbReference>
<evidence type="ECO:0000256" key="8">
    <source>
        <dbReference type="ARBA" id="ARBA00022723"/>
    </source>
</evidence>
<feature type="binding site" evidence="19">
    <location>
        <position position="850"/>
    </location>
    <ligand>
        <name>Mn(2+)</name>
        <dbReference type="ChEBI" id="CHEBI:29035"/>
        <label>3</label>
    </ligand>
</feature>
<feature type="binding site" evidence="19">
    <location>
        <position position="169"/>
    </location>
    <ligand>
        <name>ATP</name>
        <dbReference type="ChEBI" id="CHEBI:30616"/>
        <label>1</label>
    </ligand>
</feature>
<dbReference type="Gene3D" id="3.40.50.1380">
    <property type="entry name" value="Methylglyoxal synthase-like domain"/>
    <property type="match status" value="1"/>
</dbReference>
<dbReference type="GO" id="GO:0046872">
    <property type="term" value="F:metal ion binding"/>
    <property type="evidence" value="ECO:0007669"/>
    <property type="project" value="UniProtKB-KW"/>
</dbReference>
<dbReference type="Pfam" id="PF02787">
    <property type="entry name" value="CPSase_L_D3"/>
    <property type="match status" value="1"/>
</dbReference>
<dbReference type="GO" id="GO:0006541">
    <property type="term" value="P:glutamine metabolic process"/>
    <property type="evidence" value="ECO:0007669"/>
    <property type="project" value="TreeGrafter"/>
</dbReference>
<dbReference type="InterPro" id="IPR006275">
    <property type="entry name" value="CPSase_lsu"/>
</dbReference>
<keyword evidence="11 19" id="KW-0067">ATP-binding</keyword>
<dbReference type="PROSITE" id="PS00867">
    <property type="entry name" value="CPSASE_2"/>
    <property type="match status" value="2"/>
</dbReference>
<feature type="binding site" evidence="19">
    <location>
        <position position="299"/>
    </location>
    <ligand>
        <name>Mg(2+)</name>
        <dbReference type="ChEBI" id="CHEBI:18420"/>
        <label>2</label>
    </ligand>
</feature>
<dbReference type="InterPro" id="IPR005483">
    <property type="entry name" value="CPSase_dom"/>
</dbReference>
<feature type="binding site" evidence="19">
    <location>
        <position position="765"/>
    </location>
    <ligand>
        <name>ATP</name>
        <dbReference type="ChEBI" id="CHEBI:30616"/>
        <label>2</label>
    </ligand>
</feature>
<dbReference type="InterPro" id="IPR033937">
    <property type="entry name" value="MGS_CPS_CarB"/>
</dbReference>
<comment type="catalytic activity">
    <reaction evidence="15 19">
        <text>hydrogencarbonate + NH4(+) + 2 ATP = carbamoyl phosphate + 2 ADP + phosphate + 2 H(+)</text>
        <dbReference type="Rhea" id="RHEA:18029"/>
        <dbReference type="ChEBI" id="CHEBI:15378"/>
        <dbReference type="ChEBI" id="CHEBI:17544"/>
        <dbReference type="ChEBI" id="CHEBI:28938"/>
        <dbReference type="ChEBI" id="CHEBI:30616"/>
        <dbReference type="ChEBI" id="CHEBI:43474"/>
        <dbReference type="ChEBI" id="CHEBI:58228"/>
        <dbReference type="ChEBI" id="CHEBI:456216"/>
        <dbReference type="EC" id="6.3.4.16"/>
    </reaction>
</comment>
<dbReference type="NCBIfam" id="NF003671">
    <property type="entry name" value="PRK05294.1"/>
    <property type="match status" value="1"/>
</dbReference>
<dbReference type="FunFam" id="3.40.50.20:FF:000001">
    <property type="entry name" value="Carbamoyl-phosphate synthase large chain"/>
    <property type="match status" value="1"/>
</dbReference>
<dbReference type="InterPro" id="IPR016185">
    <property type="entry name" value="PreATP-grasp_dom_sf"/>
</dbReference>
<protein>
    <recommendedName>
        <fullName evidence="19">Carbamoyl phosphate synthase large chain</fullName>
        <ecNumber evidence="19">6.3.4.16</ecNumber>
        <ecNumber evidence="19">6.3.5.5</ecNumber>
    </recommendedName>
    <alternativeName>
        <fullName evidence="19">Carbamoyl phosphate synthetase ammonia chain</fullName>
    </alternativeName>
</protein>
<feature type="region of interest" description="Allosteric domain" evidence="19">
    <location>
        <begin position="946"/>
        <end position="1084"/>
    </location>
</feature>
<feature type="binding site" evidence="19">
    <location>
        <position position="176"/>
    </location>
    <ligand>
        <name>ATP</name>
        <dbReference type="ChEBI" id="CHEBI:30616"/>
        <label>1</label>
    </ligand>
</feature>
<dbReference type="SUPFAM" id="SSF52335">
    <property type="entry name" value="Methylglyoxal synthase-like"/>
    <property type="match status" value="1"/>
</dbReference>
<comment type="domain">
    <text evidence="19">The large subunit is composed of 2 ATP-grasp domains that are involved in binding the 2 ATP molecules needed for carbamoyl phosphate synthesis. The N-terminal ATP-grasp domain (referred to as the carboxyphosphate synthetic component) catalyzes the ATP-dependent phosphorylation of hydrogencarbonate to carboxyphosphate and the subsequent nucleophilic attack by ammonia to form a carbamate intermediate. The C-terminal ATP-grasp domain (referred to as the carbamoyl phosphate synthetic component) then catalyzes the phosphorylation of carbamate with the second ATP to form the end product carbamoyl phosphate. The reactive and unstable enzyme intermediates are sequentially channeled from one active site to the next through the interior of the protein over a distance of at least 96 A.</text>
</comment>
<feature type="binding site" evidence="19">
    <location>
        <position position="285"/>
    </location>
    <ligand>
        <name>ATP</name>
        <dbReference type="ChEBI" id="CHEBI:30616"/>
        <label>1</label>
    </ligand>
</feature>
<feature type="binding site" evidence="19">
    <location>
        <position position="129"/>
    </location>
    <ligand>
        <name>ATP</name>
        <dbReference type="ChEBI" id="CHEBI:30616"/>
        <label>1</label>
    </ligand>
</feature>
<evidence type="ECO:0000256" key="10">
    <source>
        <dbReference type="ARBA" id="ARBA00022741"/>
    </source>
</evidence>
<feature type="binding site" evidence="19">
    <location>
        <position position="795"/>
    </location>
    <ligand>
        <name>ATP</name>
        <dbReference type="ChEBI" id="CHEBI:30616"/>
        <label>2</label>
    </ligand>
</feature>
<dbReference type="FunFam" id="3.30.470.20:FF:000007">
    <property type="entry name" value="Carbamoyl-phosphate synthase large chain"/>
    <property type="match status" value="1"/>
</dbReference>
<dbReference type="RefSeq" id="WP_086551493.1">
    <property type="nucleotide sequence ID" value="NZ_JBDNLW010000085.1"/>
</dbReference>
<feature type="binding site" evidence="19">
    <location>
        <position position="838"/>
    </location>
    <ligand>
        <name>Mn(2+)</name>
        <dbReference type="ChEBI" id="CHEBI:29035"/>
        <label>3</label>
    </ligand>
</feature>
<evidence type="ECO:0000256" key="1">
    <source>
        <dbReference type="ARBA" id="ARBA00001936"/>
    </source>
</evidence>
<dbReference type="Gene3D" id="3.30.470.20">
    <property type="entry name" value="ATP-grasp fold, B domain"/>
    <property type="match status" value="2"/>
</dbReference>
<dbReference type="PROSITE" id="PS51257">
    <property type="entry name" value="PROKAR_LIPOPROTEIN"/>
    <property type="match status" value="1"/>
</dbReference>
<feature type="binding site" evidence="19">
    <location>
        <position position="850"/>
    </location>
    <ligand>
        <name>Mn(2+)</name>
        <dbReference type="ChEBI" id="CHEBI:29035"/>
        <label>4</label>
    </ligand>
</feature>
<dbReference type="Gene3D" id="1.10.1030.10">
    <property type="entry name" value="Carbamoyl-phosphate synthetase, large subunit oligomerisation domain"/>
    <property type="match status" value="1"/>
</dbReference>
<dbReference type="InterPro" id="IPR011761">
    <property type="entry name" value="ATP-grasp"/>
</dbReference>
<dbReference type="PRINTS" id="PR00098">
    <property type="entry name" value="CPSASE"/>
</dbReference>
<evidence type="ECO:0000256" key="12">
    <source>
        <dbReference type="ARBA" id="ARBA00022842"/>
    </source>
</evidence>
<feature type="binding site" evidence="19">
    <location>
        <position position="798"/>
    </location>
    <ligand>
        <name>ATP</name>
        <dbReference type="ChEBI" id="CHEBI:30616"/>
        <label>2</label>
    </ligand>
</feature>
<dbReference type="InterPro" id="IPR005479">
    <property type="entry name" value="CPAse_ATP-bd"/>
</dbReference>
<feature type="binding site" evidence="19">
    <location>
        <position position="770"/>
    </location>
    <ligand>
        <name>ATP</name>
        <dbReference type="ChEBI" id="CHEBI:30616"/>
        <label>2</label>
    </ligand>
</feature>
<dbReference type="InterPro" id="IPR011607">
    <property type="entry name" value="MGS-like_dom"/>
</dbReference>
<feature type="binding site" evidence="19">
    <location>
        <position position="850"/>
    </location>
    <ligand>
        <name>ATP</name>
        <dbReference type="ChEBI" id="CHEBI:30616"/>
        <label>2</label>
    </ligand>
</feature>
<feature type="region of interest" description="Carboxyphosphate synthetic domain" evidence="19">
    <location>
        <begin position="1"/>
        <end position="402"/>
    </location>
</feature>
<comment type="pathway">
    <text evidence="2 19">Pyrimidine metabolism; UMP biosynthesis via de novo pathway; (S)-dihydroorotate from bicarbonate: step 1/3.</text>
</comment>
<dbReference type="GO" id="GO:0004088">
    <property type="term" value="F:carbamoyl-phosphate synthase (glutamine-hydrolyzing) activity"/>
    <property type="evidence" value="ECO:0007669"/>
    <property type="project" value="UniProtKB-UniRule"/>
</dbReference>
<dbReference type="SMART" id="SM01096">
    <property type="entry name" value="CPSase_L_D3"/>
    <property type="match status" value="1"/>
</dbReference>
<evidence type="ECO:0000259" key="20">
    <source>
        <dbReference type="PROSITE" id="PS50975"/>
    </source>
</evidence>
<feature type="binding site" evidence="19">
    <location>
        <position position="838"/>
    </location>
    <ligand>
        <name>Mg(2+)</name>
        <dbReference type="ChEBI" id="CHEBI:18420"/>
        <label>3</label>
    </ligand>
</feature>
<dbReference type="GO" id="GO:0005524">
    <property type="term" value="F:ATP binding"/>
    <property type="evidence" value="ECO:0007669"/>
    <property type="project" value="UniProtKB-UniRule"/>
</dbReference>
<gene>
    <name evidence="19" type="primary">carB</name>
    <name evidence="22" type="ORF">HK12_06095</name>
</gene>
<feature type="binding site" evidence="19">
    <location>
        <position position="850"/>
    </location>
    <ligand>
        <name>Mg(2+)</name>
        <dbReference type="ChEBI" id="CHEBI:18420"/>
        <label>4</label>
    </ligand>
</feature>
<dbReference type="NCBIfam" id="NF009455">
    <property type="entry name" value="PRK12815.1"/>
    <property type="match status" value="1"/>
</dbReference>
<dbReference type="FunFam" id="1.10.1030.10:FF:000002">
    <property type="entry name" value="Carbamoyl-phosphate synthase large chain"/>
    <property type="match status" value="1"/>
</dbReference>
<dbReference type="EC" id="6.3.5.5" evidence="19"/>
<feature type="domain" description="MGS-like" evidence="21">
    <location>
        <begin position="946"/>
        <end position="1084"/>
    </location>
</feature>
<feature type="binding site" evidence="19">
    <location>
        <position position="299"/>
    </location>
    <ligand>
        <name>ATP</name>
        <dbReference type="ChEBI" id="CHEBI:30616"/>
        <label>1</label>
    </ligand>
</feature>
<dbReference type="InterPro" id="IPR058047">
    <property type="entry name" value="CPSase_preATP-grasp"/>
</dbReference>
<comment type="pathway">
    <text evidence="3 19">Amino-acid biosynthesis; L-arginine biosynthesis; carbamoyl phosphate from bicarbonate: step 1/1.</text>
</comment>
<dbReference type="Pfam" id="PF25596">
    <property type="entry name" value="CPSase_L_D1"/>
    <property type="match status" value="2"/>
</dbReference>